<organism evidence="1 2">
    <name type="scientific">Dermacentor silvarum</name>
    <name type="common">Tick</name>
    <dbReference type="NCBI Taxonomy" id="543639"/>
    <lineage>
        <taxon>Eukaryota</taxon>
        <taxon>Metazoa</taxon>
        <taxon>Ecdysozoa</taxon>
        <taxon>Arthropoda</taxon>
        <taxon>Chelicerata</taxon>
        <taxon>Arachnida</taxon>
        <taxon>Acari</taxon>
        <taxon>Parasitiformes</taxon>
        <taxon>Ixodida</taxon>
        <taxon>Ixodoidea</taxon>
        <taxon>Ixodidae</taxon>
        <taxon>Rhipicephalinae</taxon>
        <taxon>Dermacentor</taxon>
    </lineage>
</organism>
<sequence length="624" mass="70388">MVVCASCGGEDFEEVSGLFYCSECNTQSQEVRVEQVDDEGAAPPPHVGRASPRQSRKETGDKPQESKRHYQTNELFNIILVRQVDALVSLGASPELRGVVCRLWMDYLVKLEAVSRVEGDERTPRIGAANRWSDLRTVEELLATSESNERKRKKLQKALFGSGVRTRLTPRSSRRRKQLRNRCVVARARNLDSECEDVLEEEAAAATEGEQASDDEWEDFRSTAAKEYLELVSGRGFNVHDKKVGRETEVTVVTLQRLLCVLYLGVLITGDPILLTDILRWARDGHLPYLHVMKLLPQDAKLWGQQWRTFVRLAMPTIDELSAQAAHLAHFLGVRNELKQPPLLPIVMRLVADLNLPLEFVNVCEQVLRTHPDMVTRWDEPPTRTSRSVPLFSPVCEVRAAALLLLSLKLTFGLNGSREKQLSQAVEELASRHPGANLFVWARWEKHMRARVLLLRSSCYIFEPKDLDDIRDVGVLFRHPDSIPGDRCMVTKALREGLQKSFREMHERELAFQSVPATSFAISPAVRFFSQSMAVSSGLRAVLEESFLDEDVTYLTRASDGVASLGGWAELCQREPEFAAIVHDSCDRRALSRQPKPFTFVRPILQRISSSAHVSNTDLLSSVL</sequence>
<gene>
    <name evidence="1" type="ORF">HPB49_017952</name>
</gene>
<dbReference type="EMBL" id="CM023472">
    <property type="protein sequence ID" value="KAH7960226.1"/>
    <property type="molecule type" value="Genomic_DNA"/>
</dbReference>
<reference evidence="1" key="1">
    <citation type="submission" date="2020-05" db="EMBL/GenBank/DDBJ databases">
        <title>Large-scale comparative analyses of tick genomes elucidate their genetic diversity and vector capacities.</title>
        <authorList>
            <person name="Jia N."/>
            <person name="Wang J."/>
            <person name="Shi W."/>
            <person name="Du L."/>
            <person name="Sun Y."/>
            <person name="Zhan W."/>
            <person name="Jiang J."/>
            <person name="Wang Q."/>
            <person name="Zhang B."/>
            <person name="Ji P."/>
            <person name="Sakyi L.B."/>
            <person name="Cui X."/>
            <person name="Yuan T."/>
            <person name="Jiang B."/>
            <person name="Yang W."/>
            <person name="Lam T.T.-Y."/>
            <person name="Chang Q."/>
            <person name="Ding S."/>
            <person name="Wang X."/>
            <person name="Zhu J."/>
            <person name="Ruan X."/>
            <person name="Zhao L."/>
            <person name="Wei J."/>
            <person name="Que T."/>
            <person name="Du C."/>
            <person name="Cheng J."/>
            <person name="Dai P."/>
            <person name="Han X."/>
            <person name="Huang E."/>
            <person name="Gao Y."/>
            <person name="Liu J."/>
            <person name="Shao H."/>
            <person name="Ye R."/>
            <person name="Li L."/>
            <person name="Wei W."/>
            <person name="Wang X."/>
            <person name="Wang C."/>
            <person name="Yang T."/>
            <person name="Huo Q."/>
            <person name="Li W."/>
            <person name="Guo W."/>
            <person name="Chen H."/>
            <person name="Zhou L."/>
            <person name="Ni X."/>
            <person name="Tian J."/>
            <person name="Zhou Y."/>
            <person name="Sheng Y."/>
            <person name="Liu T."/>
            <person name="Pan Y."/>
            <person name="Xia L."/>
            <person name="Li J."/>
            <person name="Zhao F."/>
            <person name="Cao W."/>
        </authorList>
    </citation>
    <scope>NUCLEOTIDE SEQUENCE</scope>
    <source>
        <strain evidence="1">Dsil-2018</strain>
    </source>
</reference>
<evidence type="ECO:0000313" key="2">
    <source>
        <dbReference type="Proteomes" id="UP000821865"/>
    </source>
</evidence>
<name>A0ACB8D7A3_DERSI</name>
<evidence type="ECO:0000313" key="1">
    <source>
        <dbReference type="EMBL" id="KAH7960226.1"/>
    </source>
</evidence>
<accession>A0ACB8D7A3</accession>
<keyword evidence="2" id="KW-1185">Reference proteome</keyword>
<dbReference type="Proteomes" id="UP000821865">
    <property type="component" value="Chromosome 3"/>
</dbReference>
<comment type="caution">
    <text evidence="1">The sequence shown here is derived from an EMBL/GenBank/DDBJ whole genome shotgun (WGS) entry which is preliminary data.</text>
</comment>
<proteinExistence type="predicted"/>
<protein>
    <submittedName>
        <fullName evidence="1">Uncharacterized protein</fullName>
    </submittedName>
</protein>